<dbReference type="PRINTS" id="PR00344">
    <property type="entry name" value="BCTRLSENSOR"/>
</dbReference>
<dbReference type="Pfam" id="PF02518">
    <property type="entry name" value="HATPase_c"/>
    <property type="match status" value="1"/>
</dbReference>
<feature type="coiled-coil region" evidence="7">
    <location>
        <begin position="126"/>
        <end position="164"/>
    </location>
</feature>
<feature type="domain" description="Response regulatory" evidence="9">
    <location>
        <begin position="8"/>
        <end position="124"/>
    </location>
</feature>
<evidence type="ECO:0000256" key="1">
    <source>
        <dbReference type="ARBA" id="ARBA00000085"/>
    </source>
</evidence>
<evidence type="ECO:0000313" key="11">
    <source>
        <dbReference type="Proteomes" id="UP000185860"/>
    </source>
</evidence>
<accession>A0A1U7IPZ3</accession>
<organism evidence="10 11">
    <name type="scientific">[Phormidium ambiguum] IAM M-71</name>
    <dbReference type="NCBI Taxonomy" id="454136"/>
    <lineage>
        <taxon>Bacteria</taxon>
        <taxon>Bacillati</taxon>
        <taxon>Cyanobacteriota</taxon>
        <taxon>Cyanophyceae</taxon>
        <taxon>Oscillatoriophycideae</taxon>
        <taxon>Aerosakkonematales</taxon>
        <taxon>Aerosakkonemataceae</taxon>
        <taxon>Floridanema</taxon>
    </lineage>
</organism>
<dbReference type="Gene3D" id="1.10.287.130">
    <property type="match status" value="1"/>
</dbReference>
<dbReference type="EMBL" id="MRCE01000005">
    <property type="protein sequence ID" value="OKH39473.1"/>
    <property type="molecule type" value="Genomic_DNA"/>
</dbReference>
<keyword evidence="5" id="KW-0902">Two-component regulatory system</keyword>
<dbReference type="SUPFAM" id="SSF47384">
    <property type="entry name" value="Homodimeric domain of signal transducing histidine kinase"/>
    <property type="match status" value="1"/>
</dbReference>
<dbReference type="InterPro" id="IPR011006">
    <property type="entry name" value="CheY-like_superfamily"/>
</dbReference>
<evidence type="ECO:0000256" key="6">
    <source>
        <dbReference type="PROSITE-ProRule" id="PRU00169"/>
    </source>
</evidence>
<evidence type="ECO:0000256" key="4">
    <source>
        <dbReference type="ARBA" id="ARBA00022777"/>
    </source>
</evidence>
<reference evidence="10 11" key="1">
    <citation type="submission" date="2016-11" db="EMBL/GenBank/DDBJ databases">
        <title>Draft Genome Sequences of Nine Cyanobacterial Strains from Diverse Habitats.</title>
        <authorList>
            <person name="Zhu T."/>
            <person name="Hou S."/>
            <person name="Lu X."/>
            <person name="Hess W.R."/>
        </authorList>
    </citation>
    <scope>NUCLEOTIDE SEQUENCE [LARGE SCALE GENOMIC DNA]</scope>
    <source>
        <strain evidence="10 11">IAM M-71</strain>
    </source>
</reference>
<dbReference type="EC" id="2.7.13.3" evidence="2"/>
<sequence length="438" mass="49656">MKLPEPNTLLIVDDNPTNIKLLYDLLKDQGFRILVAKDGQSAIEKLEVANPDLVLLDVMMPGIDGFTTCQIIKSQPKYQDLPIIFMTALSENENKVKGLSLGAVDYITKPFQPDELLARINLHLKLSRLTKELEEKNNHLYEMNELLEQKVEERTAALQKAQTQLIFNEKMSFLGQLIAGITHEINNPINFIDGNLKYAHDYVKELINVIDLYQKNYPNPVQEITEKIEAVELNYIMSDLLNLIDSMKEGTKRISEINQSMRTFSRSDAQSKLLFNPHEGLESTLLLFKHRLKANEVRPAIEVIKEYDTLPEINCYPGSLNQVFMNLVANAIDAVEESNIGRSFAEIKANPNRIIIRTKLDKENEQVIISIQDNGSGIKQENQSRIFEQFFTTKIITKGTGLGMTISRHIVEEKHGGTIDFVSTPGKGTEFTVTLPIK</sequence>
<dbReference type="CDD" id="cd19920">
    <property type="entry name" value="REC_PA4781-like"/>
    <property type="match status" value="1"/>
</dbReference>
<protein>
    <recommendedName>
        <fullName evidence="2">histidine kinase</fullName>
        <ecNumber evidence="2">2.7.13.3</ecNumber>
    </recommendedName>
</protein>
<dbReference type="InterPro" id="IPR036097">
    <property type="entry name" value="HisK_dim/P_sf"/>
</dbReference>
<evidence type="ECO:0000259" key="9">
    <source>
        <dbReference type="PROSITE" id="PS50110"/>
    </source>
</evidence>
<dbReference type="Gene3D" id="3.40.50.2300">
    <property type="match status" value="1"/>
</dbReference>
<keyword evidence="4 10" id="KW-0418">Kinase</keyword>
<dbReference type="Pfam" id="PF00072">
    <property type="entry name" value="Response_reg"/>
    <property type="match status" value="1"/>
</dbReference>
<dbReference type="InterPro" id="IPR001789">
    <property type="entry name" value="Sig_transdc_resp-reg_receiver"/>
</dbReference>
<dbReference type="PROSITE" id="PS50109">
    <property type="entry name" value="HIS_KIN"/>
    <property type="match status" value="1"/>
</dbReference>
<dbReference type="SUPFAM" id="SSF55874">
    <property type="entry name" value="ATPase domain of HSP90 chaperone/DNA topoisomerase II/histidine kinase"/>
    <property type="match status" value="1"/>
</dbReference>
<dbReference type="STRING" id="454136.NIES2119_07005"/>
<dbReference type="SMART" id="SM00387">
    <property type="entry name" value="HATPase_c"/>
    <property type="match status" value="1"/>
</dbReference>
<feature type="modified residue" description="4-aspartylphosphate" evidence="6">
    <location>
        <position position="57"/>
    </location>
</feature>
<proteinExistence type="predicted"/>
<dbReference type="SUPFAM" id="SSF52172">
    <property type="entry name" value="CheY-like"/>
    <property type="match status" value="1"/>
</dbReference>
<dbReference type="InterPro" id="IPR003594">
    <property type="entry name" value="HATPase_dom"/>
</dbReference>
<dbReference type="InterPro" id="IPR036890">
    <property type="entry name" value="HATPase_C_sf"/>
</dbReference>
<dbReference type="RefSeq" id="WP_073592729.1">
    <property type="nucleotide sequence ID" value="NZ_MRCE01000005.1"/>
</dbReference>
<dbReference type="PANTHER" id="PTHR43547:SF2">
    <property type="entry name" value="HYBRID SIGNAL TRANSDUCTION HISTIDINE KINASE C"/>
    <property type="match status" value="1"/>
</dbReference>
<keyword evidence="7" id="KW-0175">Coiled coil</keyword>
<evidence type="ECO:0000313" key="10">
    <source>
        <dbReference type="EMBL" id="OKH39473.1"/>
    </source>
</evidence>
<dbReference type="OrthoDB" id="569699at2"/>
<evidence type="ECO:0000256" key="7">
    <source>
        <dbReference type="SAM" id="Coils"/>
    </source>
</evidence>
<comment type="caution">
    <text evidence="10">The sequence shown here is derived from an EMBL/GenBank/DDBJ whole genome shotgun (WGS) entry which is preliminary data.</text>
</comment>
<dbReference type="PROSITE" id="PS50110">
    <property type="entry name" value="RESPONSE_REGULATORY"/>
    <property type="match status" value="1"/>
</dbReference>
<evidence type="ECO:0000256" key="3">
    <source>
        <dbReference type="ARBA" id="ARBA00022553"/>
    </source>
</evidence>
<name>A0A1U7IPZ3_9CYAN</name>
<keyword evidence="4 10" id="KW-0808">Transferase</keyword>
<dbReference type="PANTHER" id="PTHR43547">
    <property type="entry name" value="TWO-COMPONENT HISTIDINE KINASE"/>
    <property type="match status" value="1"/>
</dbReference>
<dbReference type="CDD" id="cd00082">
    <property type="entry name" value="HisKA"/>
    <property type="match status" value="1"/>
</dbReference>
<evidence type="ECO:0000256" key="2">
    <source>
        <dbReference type="ARBA" id="ARBA00012438"/>
    </source>
</evidence>
<evidence type="ECO:0000256" key="5">
    <source>
        <dbReference type="ARBA" id="ARBA00023012"/>
    </source>
</evidence>
<feature type="domain" description="Histidine kinase" evidence="8">
    <location>
        <begin position="180"/>
        <end position="438"/>
    </location>
</feature>
<dbReference type="InterPro" id="IPR003661">
    <property type="entry name" value="HisK_dim/P_dom"/>
</dbReference>
<dbReference type="InterPro" id="IPR004358">
    <property type="entry name" value="Sig_transdc_His_kin-like_C"/>
</dbReference>
<comment type="catalytic activity">
    <reaction evidence="1">
        <text>ATP + protein L-histidine = ADP + protein N-phospho-L-histidine.</text>
        <dbReference type="EC" id="2.7.13.3"/>
    </reaction>
</comment>
<dbReference type="Proteomes" id="UP000185860">
    <property type="component" value="Unassembled WGS sequence"/>
</dbReference>
<dbReference type="Gene3D" id="3.30.565.10">
    <property type="entry name" value="Histidine kinase-like ATPase, C-terminal domain"/>
    <property type="match status" value="1"/>
</dbReference>
<dbReference type="InterPro" id="IPR005467">
    <property type="entry name" value="His_kinase_dom"/>
</dbReference>
<dbReference type="AlphaFoldDB" id="A0A1U7IPZ3"/>
<gene>
    <name evidence="10" type="ORF">NIES2119_07005</name>
</gene>
<evidence type="ECO:0000259" key="8">
    <source>
        <dbReference type="PROSITE" id="PS50109"/>
    </source>
</evidence>
<keyword evidence="3 6" id="KW-0597">Phosphoprotein</keyword>
<dbReference type="SMART" id="SM00448">
    <property type="entry name" value="REC"/>
    <property type="match status" value="1"/>
</dbReference>
<dbReference type="GO" id="GO:0000155">
    <property type="term" value="F:phosphorelay sensor kinase activity"/>
    <property type="evidence" value="ECO:0007669"/>
    <property type="project" value="InterPro"/>
</dbReference>